<dbReference type="PANTHER" id="PTHR33050:SF7">
    <property type="entry name" value="RIBONUCLEASE H"/>
    <property type="match status" value="1"/>
</dbReference>
<reference evidence="1" key="1">
    <citation type="submission" date="2019-10" db="EMBL/GenBank/DDBJ databases">
        <authorList>
            <person name="Nor Muhammad N."/>
        </authorList>
    </citation>
    <scope>NUCLEOTIDE SEQUENCE</scope>
</reference>
<accession>A0A5K1JVG0</accession>
<gene>
    <name evidence="1" type="primary">O93841</name>
</gene>
<protein>
    <submittedName>
        <fullName evidence="1">CHIP6</fullName>
    </submittedName>
</protein>
<dbReference type="EMBL" id="LR725224">
    <property type="protein sequence ID" value="VWO95932.1"/>
    <property type="molecule type" value="Genomic_DNA"/>
</dbReference>
<evidence type="ECO:0000313" key="1">
    <source>
        <dbReference type="EMBL" id="VWO95932.1"/>
    </source>
</evidence>
<organism evidence="1">
    <name type="scientific">Ganoderma boninense</name>
    <dbReference type="NCBI Taxonomy" id="34458"/>
    <lineage>
        <taxon>Eukaryota</taxon>
        <taxon>Fungi</taxon>
        <taxon>Dikarya</taxon>
        <taxon>Basidiomycota</taxon>
        <taxon>Agaricomycotina</taxon>
        <taxon>Agaricomycetes</taxon>
        <taxon>Polyporales</taxon>
        <taxon>Polyporaceae</taxon>
        <taxon>Ganoderma</taxon>
    </lineage>
</organism>
<name>A0A5K1JVG0_9APHY</name>
<sequence>MLPPGSPGAIRDISEAFRFIPLHPSQWPGVVVRTGDDEFDVDVCAMFGGRSCVGIYGSVADAGADIMRAHGIGPLIKWVDDHLFLRVLREHIPELNRKRADASARIKAVGGQHHRGGRLWYAGGLLPDGQAEEFVEDFQFAVRDLSANSSRPPADTQYSYAFQDVDSVSQRLGPLWEQEKDQPFSTTPEFTGLTWDLVTWQVALAQKKRDKYLAVLAEFRMRPTHTLQQIQSLHGKLIYTALVVPAGRPYLVQLESAMAVAADRPHVPRAPPKRLAADLDWWSDRLRRGPLSRRIPRPVPLFDARAFSDASSGVGVAVVIAGRWRAWRVLPGWQSPSEGRDIGWLEAVGFELLVYTILRLHPAVGHFKKPLSKPAGLDTSARIDFNDRSEVLGQSLAGDDIFWWDDLPEF</sequence>
<dbReference type="InterPro" id="IPR052055">
    <property type="entry name" value="Hepadnavirus_pol/RT"/>
</dbReference>
<dbReference type="PANTHER" id="PTHR33050">
    <property type="entry name" value="REVERSE TRANSCRIPTASE DOMAIN-CONTAINING PROTEIN"/>
    <property type="match status" value="1"/>
</dbReference>
<dbReference type="AlphaFoldDB" id="A0A5K1JVG0"/>
<proteinExistence type="predicted"/>